<dbReference type="InterPro" id="IPR021439">
    <property type="entry name" value="DUF3088"/>
</dbReference>
<evidence type="ECO:0000313" key="2">
    <source>
        <dbReference type="Proteomes" id="UP000282195"/>
    </source>
</evidence>
<geneLocation type="plasmid" evidence="2">
    <name>prccge525c</name>
</geneLocation>
<dbReference type="Pfam" id="PF11287">
    <property type="entry name" value="DUF3088"/>
    <property type="match status" value="1"/>
</dbReference>
<organism evidence="1 2">
    <name type="scientific">Rhizobium jaguaris</name>
    <dbReference type="NCBI Taxonomy" id="1312183"/>
    <lineage>
        <taxon>Bacteria</taxon>
        <taxon>Pseudomonadati</taxon>
        <taxon>Pseudomonadota</taxon>
        <taxon>Alphaproteobacteria</taxon>
        <taxon>Hyphomicrobiales</taxon>
        <taxon>Rhizobiaceae</taxon>
        <taxon>Rhizobium/Agrobacterium group</taxon>
        <taxon>Rhizobium</taxon>
    </lineage>
</organism>
<dbReference type="KEGG" id="rjg:CCGE525_26665"/>
<dbReference type="OrthoDB" id="1356145at2"/>
<dbReference type="RefSeq" id="WP_120707299.1">
    <property type="nucleotide sequence ID" value="NZ_CP032695.1"/>
</dbReference>
<gene>
    <name evidence="1" type="ORF">CCGE525_26665</name>
</gene>
<evidence type="ECO:0000313" key="1">
    <source>
        <dbReference type="EMBL" id="AYG62373.1"/>
    </source>
</evidence>
<reference evidence="1 2" key="1">
    <citation type="submission" date="2018-10" db="EMBL/GenBank/DDBJ databases">
        <title>Rhizobium etli, R. leguminosarum and a new Rhizobium genospecies from Phaseolus dumosus.</title>
        <authorList>
            <person name="Ramirez-Puebla S.T."/>
            <person name="Rogel-Hernandez M.A."/>
            <person name="Guerrero G."/>
            <person name="Ormeno-Orrillo E."/>
            <person name="Martinez-Romero J.C."/>
            <person name="Negrete-Yankelevich S."/>
            <person name="Martinez-Romero E."/>
        </authorList>
    </citation>
    <scope>NUCLEOTIDE SEQUENCE [LARGE SCALE GENOMIC DNA]</scope>
    <source>
        <strain evidence="1 2">CCGE525</strain>
        <plasmid evidence="2">prccge525c</plasmid>
    </source>
</reference>
<protein>
    <submittedName>
        <fullName evidence="1">DUF3088 domain-containing protein</fullName>
    </submittedName>
</protein>
<dbReference type="Proteomes" id="UP000282195">
    <property type="component" value="Plasmid pRCCGE525c"/>
</dbReference>
<name>A0A387FVE2_9HYPH</name>
<accession>A0A387FVE2</accession>
<proteinExistence type="predicted"/>
<keyword evidence="1" id="KW-0614">Plasmid</keyword>
<dbReference type="EMBL" id="CP032695">
    <property type="protein sequence ID" value="AYG62373.1"/>
    <property type="molecule type" value="Genomic_DNA"/>
</dbReference>
<keyword evidence="2" id="KW-1185">Reference proteome</keyword>
<dbReference type="AlphaFoldDB" id="A0A387FVE2"/>
<sequence>MAYRDRLFPLRPGFDDPAYPGQQFYCWHCALLEGVLASFPDLANKLDVERIEWPRPRQGVIALVGEQNQSLPLLVLAEGDNSPHQTGVHEGRVFIAEKYKILAALSERHGFPHPHP</sequence>